<feature type="transmembrane region" description="Helical" evidence="7">
    <location>
        <begin position="292"/>
        <end position="315"/>
    </location>
</feature>
<evidence type="ECO:0000256" key="5">
    <source>
        <dbReference type="ARBA" id="ARBA00022989"/>
    </source>
</evidence>
<organism evidence="9 10">
    <name type="scientific">Steroidobacter agaridevorans</name>
    <dbReference type="NCBI Taxonomy" id="2695856"/>
    <lineage>
        <taxon>Bacteria</taxon>
        <taxon>Pseudomonadati</taxon>
        <taxon>Pseudomonadota</taxon>
        <taxon>Gammaproteobacteria</taxon>
        <taxon>Steroidobacterales</taxon>
        <taxon>Steroidobacteraceae</taxon>
        <taxon>Steroidobacter</taxon>
    </lineage>
</organism>
<dbReference type="Gene3D" id="1.20.1250.20">
    <property type="entry name" value="MFS general substrate transporter like domains"/>
    <property type="match status" value="1"/>
</dbReference>
<sequence>MNDSSDLQITSAERRLTLAALAVVVLLSALDQTIVATAMPRIIEQLQGLSMYAWVTTAYMLTSTVSVPLYGKLSDQYGRKPILILGVVVFLVGSALCGLSGEFGSLPVLGDGMMQLVVFRALQGLGAGALMTVSFAVMADMYPPRERGRLFGVFGSVFGLATVVGPFIGGFFTDHGTVSMGAYEIAGWRWVFYVNLPLGALALFMIVYRMPALRKGGGGNIDYLGAVLIVLTAASLLLGLTLGGTHYAWDSARILGLFAMSLVSLAIFIWVEGRAREPILPLHLFSIPTFRIATLGSFVMSMAFLGVVMFMPLYMQVVQGVSAVQSGVALLPLMLTLIVSSIGSGRIVARTGKYKWLMVSGGVLLVAGVVSLTGIGADTTQADLTWRLALTGLGLGPAQTLFSLVIQNAAPANQIGVATSMSQFSRQIGSTVGVAIFGTFLTHALTAELPKHVPQLPGGNLSQLDLAHAQSQAMNVDQIRARVHTALDERYRVIERAFNEDQRAVQEVLADSRLPEAVKAPLRDGGLRAKTHDELEERTDALVAELKAGEAGRDRLLKDPDLSPAMKKQLANIPSRAWNEPEVIAGVATLFRDSLLATENAIVAKRAQNALQMVKAGMTMYADKLVADIQRGVKVAFAASIAHMLERALWIVGLALFVVLFIPELPLRAKPHSDTASE</sequence>
<proteinExistence type="predicted"/>
<gene>
    <name evidence="9" type="ORF">GCM10011487_34310</name>
</gene>
<dbReference type="GO" id="GO:0005886">
    <property type="term" value="C:plasma membrane"/>
    <property type="evidence" value="ECO:0007669"/>
    <property type="project" value="UniProtKB-SubCell"/>
</dbReference>
<feature type="transmembrane region" description="Helical" evidence="7">
    <location>
        <begin position="327"/>
        <end position="349"/>
    </location>
</feature>
<keyword evidence="6 7" id="KW-0472">Membrane</keyword>
<dbReference type="InterPro" id="IPR036259">
    <property type="entry name" value="MFS_trans_sf"/>
</dbReference>
<dbReference type="EMBL" id="BLJN01000003">
    <property type="protein sequence ID" value="GFE81431.1"/>
    <property type="molecule type" value="Genomic_DNA"/>
</dbReference>
<name>A0A829YF64_9GAMM</name>
<keyword evidence="4 7" id="KW-0812">Transmembrane</keyword>
<feature type="transmembrane region" description="Helical" evidence="7">
    <location>
        <begin position="192"/>
        <end position="211"/>
    </location>
</feature>
<feature type="transmembrane region" description="Helical" evidence="7">
    <location>
        <begin position="356"/>
        <end position="377"/>
    </location>
</feature>
<dbReference type="NCBIfam" id="TIGR00711">
    <property type="entry name" value="efflux_EmrB"/>
    <property type="match status" value="1"/>
</dbReference>
<protein>
    <submittedName>
        <fullName evidence="9">MFS transporter</fullName>
    </submittedName>
</protein>
<evidence type="ECO:0000256" key="7">
    <source>
        <dbReference type="SAM" id="Phobius"/>
    </source>
</evidence>
<dbReference type="Gene3D" id="1.20.1720.10">
    <property type="entry name" value="Multidrug resistance protein D"/>
    <property type="match status" value="1"/>
</dbReference>
<comment type="subcellular location">
    <subcellularLocation>
        <location evidence="1">Cell membrane</location>
        <topology evidence="1">Multi-pass membrane protein</topology>
    </subcellularLocation>
</comment>
<evidence type="ECO:0000259" key="8">
    <source>
        <dbReference type="PROSITE" id="PS50850"/>
    </source>
</evidence>
<evidence type="ECO:0000256" key="2">
    <source>
        <dbReference type="ARBA" id="ARBA00022448"/>
    </source>
</evidence>
<feature type="transmembrane region" description="Helical" evidence="7">
    <location>
        <begin position="254"/>
        <end position="271"/>
    </location>
</feature>
<feature type="transmembrane region" description="Helical" evidence="7">
    <location>
        <begin position="82"/>
        <end position="101"/>
    </location>
</feature>
<feature type="transmembrane region" description="Helical" evidence="7">
    <location>
        <begin position="52"/>
        <end position="70"/>
    </location>
</feature>
<feature type="transmembrane region" description="Helical" evidence="7">
    <location>
        <begin position="121"/>
        <end position="139"/>
    </location>
</feature>
<feature type="transmembrane region" description="Helical" evidence="7">
    <location>
        <begin position="151"/>
        <end position="172"/>
    </location>
</feature>
<evidence type="ECO:0000313" key="9">
    <source>
        <dbReference type="EMBL" id="GFE81431.1"/>
    </source>
</evidence>
<evidence type="ECO:0000313" key="10">
    <source>
        <dbReference type="Proteomes" id="UP000445000"/>
    </source>
</evidence>
<evidence type="ECO:0000256" key="4">
    <source>
        <dbReference type="ARBA" id="ARBA00022692"/>
    </source>
</evidence>
<dbReference type="InterPro" id="IPR020846">
    <property type="entry name" value="MFS_dom"/>
</dbReference>
<evidence type="ECO:0000256" key="3">
    <source>
        <dbReference type="ARBA" id="ARBA00022475"/>
    </source>
</evidence>
<dbReference type="InterPro" id="IPR004638">
    <property type="entry name" value="EmrB-like"/>
</dbReference>
<feature type="transmembrane region" description="Helical" evidence="7">
    <location>
        <begin position="223"/>
        <end position="242"/>
    </location>
</feature>
<evidence type="ECO:0000256" key="1">
    <source>
        <dbReference type="ARBA" id="ARBA00004651"/>
    </source>
</evidence>
<dbReference type="InterPro" id="IPR011701">
    <property type="entry name" value="MFS"/>
</dbReference>
<dbReference type="AlphaFoldDB" id="A0A829YF64"/>
<dbReference type="PANTHER" id="PTHR23501">
    <property type="entry name" value="MAJOR FACILITATOR SUPERFAMILY"/>
    <property type="match status" value="1"/>
</dbReference>
<dbReference type="Proteomes" id="UP000445000">
    <property type="component" value="Unassembled WGS sequence"/>
</dbReference>
<keyword evidence="2" id="KW-0813">Transport</keyword>
<feature type="domain" description="Major facilitator superfamily (MFS) profile" evidence="8">
    <location>
        <begin position="17"/>
        <end position="480"/>
    </location>
</feature>
<dbReference type="Pfam" id="PF07690">
    <property type="entry name" value="MFS_1"/>
    <property type="match status" value="1"/>
</dbReference>
<accession>A0A829YF64</accession>
<reference evidence="10" key="1">
    <citation type="submission" date="2020-01" db="EMBL/GenBank/DDBJ databases">
        <title>'Steroidobacter agaridevorans' sp. nov., agar-degrading bacteria isolated from rhizosphere soils.</title>
        <authorList>
            <person name="Ikenaga M."/>
            <person name="Kataoka M."/>
            <person name="Murouchi A."/>
            <person name="Katsuragi S."/>
            <person name="Sakai M."/>
        </authorList>
    </citation>
    <scope>NUCLEOTIDE SEQUENCE [LARGE SCALE GENOMIC DNA]</scope>
    <source>
        <strain evidence="10">YU21-B</strain>
    </source>
</reference>
<dbReference type="RefSeq" id="WP_202626795.1">
    <property type="nucleotide sequence ID" value="NZ_BLJN01000003.1"/>
</dbReference>
<dbReference type="GO" id="GO:0022857">
    <property type="term" value="F:transmembrane transporter activity"/>
    <property type="evidence" value="ECO:0007669"/>
    <property type="project" value="InterPro"/>
</dbReference>
<keyword evidence="5 7" id="KW-1133">Transmembrane helix</keyword>
<keyword evidence="3" id="KW-1003">Cell membrane</keyword>
<dbReference type="FunFam" id="1.20.1720.10:FF:000004">
    <property type="entry name" value="EmrB/QacA family drug resistance transporter"/>
    <property type="match status" value="1"/>
</dbReference>
<evidence type="ECO:0000256" key="6">
    <source>
        <dbReference type="ARBA" id="ARBA00023136"/>
    </source>
</evidence>
<dbReference type="PANTHER" id="PTHR23501:SF197">
    <property type="entry name" value="COMD"/>
    <property type="match status" value="1"/>
</dbReference>
<comment type="caution">
    <text evidence="9">The sequence shown here is derived from an EMBL/GenBank/DDBJ whole genome shotgun (WGS) entry which is preliminary data.</text>
</comment>
<dbReference type="CDD" id="cd17502">
    <property type="entry name" value="MFS_Azr1_MDR_like"/>
    <property type="match status" value="1"/>
</dbReference>
<dbReference type="PROSITE" id="PS50850">
    <property type="entry name" value="MFS"/>
    <property type="match status" value="1"/>
</dbReference>
<dbReference type="SUPFAM" id="SSF103473">
    <property type="entry name" value="MFS general substrate transporter"/>
    <property type="match status" value="1"/>
</dbReference>
<keyword evidence="10" id="KW-1185">Reference proteome</keyword>